<comment type="caution">
    <text evidence="1">The sequence shown here is derived from an EMBL/GenBank/DDBJ whole genome shotgun (WGS) entry which is preliminary data.</text>
</comment>
<proteinExistence type="predicted"/>
<accession>A0ABU3N8Z1</accession>
<dbReference type="EMBL" id="JALMLT010000006">
    <property type="protein sequence ID" value="MDT8760978.1"/>
    <property type="molecule type" value="Genomic_DNA"/>
</dbReference>
<evidence type="ECO:0000313" key="1">
    <source>
        <dbReference type="EMBL" id="MDT8760978.1"/>
    </source>
</evidence>
<protein>
    <submittedName>
        <fullName evidence="1">Uncharacterized protein</fullName>
    </submittedName>
</protein>
<reference evidence="1" key="1">
    <citation type="submission" date="2022-04" db="EMBL/GenBank/DDBJ databases">
        <title>Tomato heritable bacteria conferring resistance against bacterial wilt.</title>
        <authorList>
            <person name="Yin J."/>
        </authorList>
    </citation>
    <scope>NUCLEOTIDE SEQUENCE</scope>
    <source>
        <strain evidence="1">Cra20</strain>
    </source>
</reference>
<organism evidence="1">
    <name type="scientific">Sphingomonas psychrotolerans</name>
    <dbReference type="NCBI Taxonomy" id="1327635"/>
    <lineage>
        <taxon>Bacteria</taxon>
        <taxon>Pseudomonadati</taxon>
        <taxon>Pseudomonadota</taxon>
        <taxon>Alphaproteobacteria</taxon>
        <taxon>Sphingomonadales</taxon>
        <taxon>Sphingomonadaceae</taxon>
        <taxon>Sphingomonas</taxon>
    </lineage>
</organism>
<gene>
    <name evidence="1" type="ORF">MZO42_19945</name>
</gene>
<sequence>MFLPMLFATASISCPEQRAVIEQSTRAALLEAARAPATKELGKAPEFRVDRLEREGDWAFLLATMQGPDGQPFDYRETPLAEAAQQGFVSRTYAALLRRGAGGWEVVAKAIGPSDVAWEGWSKQYGAPAALFRQ</sequence>
<name>A0ABU3N8Z1_9SPHN</name>